<proteinExistence type="predicted"/>
<organism evidence="1">
    <name type="scientific">hydrothermal vent metagenome</name>
    <dbReference type="NCBI Taxonomy" id="652676"/>
    <lineage>
        <taxon>unclassified sequences</taxon>
        <taxon>metagenomes</taxon>
        <taxon>ecological metagenomes</taxon>
    </lineage>
</organism>
<name>A0A3B0WUU9_9ZZZZ</name>
<evidence type="ECO:0000313" key="1">
    <source>
        <dbReference type="EMBL" id="VAW56270.1"/>
    </source>
</evidence>
<protein>
    <submittedName>
        <fullName evidence="1">Uncharacterized protein</fullName>
    </submittedName>
</protein>
<accession>A0A3B0WUU9</accession>
<reference evidence="1" key="1">
    <citation type="submission" date="2018-06" db="EMBL/GenBank/DDBJ databases">
        <authorList>
            <person name="Zhirakovskaya E."/>
        </authorList>
    </citation>
    <scope>NUCLEOTIDE SEQUENCE</scope>
</reference>
<dbReference type="EMBL" id="UOFF01000207">
    <property type="protein sequence ID" value="VAW56270.1"/>
    <property type="molecule type" value="Genomic_DNA"/>
</dbReference>
<dbReference type="AlphaFoldDB" id="A0A3B0WUU9"/>
<gene>
    <name evidence="1" type="ORF">MNBD_GAMMA07-409</name>
</gene>
<sequence>GCGGKWEKQLGQPEGGAVPDPLTEKGAYSAAANASLDFLLEGKVYVKGKVFMVMFEAGLMVALGSAKAAEAAKVEFKFEFTTVGGKPSVDGSVEWNGLAFLFASYLSVGMKKKDNADANNGQVGAMGAKPKPTKEATEIELATLAKQNAHQWILIEPGKYPEAPKIALDQYARL</sequence>
<feature type="non-terminal residue" evidence="1">
    <location>
        <position position="1"/>
    </location>
</feature>